<dbReference type="SUPFAM" id="SSF53807">
    <property type="entry name" value="Helical backbone' metal receptor"/>
    <property type="match status" value="1"/>
</dbReference>
<dbReference type="CDD" id="cd01146">
    <property type="entry name" value="FhuD"/>
    <property type="match status" value="1"/>
</dbReference>
<dbReference type="PANTHER" id="PTHR30532">
    <property type="entry name" value="IRON III DICITRATE-BINDING PERIPLASMIC PROTEIN"/>
    <property type="match status" value="1"/>
</dbReference>
<dbReference type="InterPro" id="IPR002491">
    <property type="entry name" value="ABC_transptr_periplasmic_BD"/>
</dbReference>
<evidence type="ECO:0000313" key="9">
    <source>
        <dbReference type="Proteomes" id="UP001596122"/>
    </source>
</evidence>
<dbReference type="Gene3D" id="3.40.50.1980">
    <property type="entry name" value="Nitrogenase molybdenum iron protein domain"/>
    <property type="match status" value="2"/>
</dbReference>
<gene>
    <name evidence="8" type="ORF">ACFPJ6_12450</name>
</gene>
<dbReference type="PROSITE" id="PS50983">
    <property type="entry name" value="FE_B12_PBP"/>
    <property type="match status" value="1"/>
</dbReference>
<proteinExistence type="inferred from homology"/>
<evidence type="ECO:0000259" key="7">
    <source>
        <dbReference type="PROSITE" id="PS50983"/>
    </source>
</evidence>
<keyword evidence="4 6" id="KW-0732">Signal</keyword>
<feature type="chain" id="PRO_5045849802" evidence="6">
    <location>
        <begin position="27"/>
        <end position="329"/>
    </location>
</feature>
<dbReference type="Proteomes" id="UP001596122">
    <property type="component" value="Unassembled WGS sequence"/>
</dbReference>
<dbReference type="PROSITE" id="PS51257">
    <property type="entry name" value="PROKAR_LIPOPROTEIN"/>
    <property type="match status" value="1"/>
</dbReference>
<keyword evidence="3" id="KW-0813">Transport</keyword>
<feature type="domain" description="Fe/B12 periplasmic-binding" evidence="7">
    <location>
        <begin position="70"/>
        <end position="329"/>
    </location>
</feature>
<feature type="signal peptide" evidence="6">
    <location>
        <begin position="1"/>
        <end position="26"/>
    </location>
</feature>
<protein>
    <submittedName>
        <fullName evidence="8">ABC transporter substrate-binding protein</fullName>
    </submittedName>
</protein>
<accession>A0ABW0GRK5</accession>
<comment type="subcellular location">
    <subcellularLocation>
        <location evidence="1">Cell envelope</location>
    </subcellularLocation>
</comment>
<comment type="caution">
    <text evidence="8">The sequence shown here is derived from an EMBL/GenBank/DDBJ whole genome shotgun (WGS) entry which is preliminary data.</text>
</comment>
<dbReference type="RefSeq" id="WP_340269524.1">
    <property type="nucleotide sequence ID" value="NZ_JBBEOG010000004.1"/>
</dbReference>
<keyword evidence="9" id="KW-1185">Reference proteome</keyword>
<evidence type="ECO:0000256" key="6">
    <source>
        <dbReference type="SAM" id="SignalP"/>
    </source>
</evidence>
<evidence type="ECO:0000256" key="4">
    <source>
        <dbReference type="ARBA" id="ARBA00022729"/>
    </source>
</evidence>
<evidence type="ECO:0000256" key="2">
    <source>
        <dbReference type="ARBA" id="ARBA00008814"/>
    </source>
</evidence>
<name>A0ABW0GRK5_9MICO</name>
<organism evidence="8 9">
    <name type="scientific">Aquipuribacter nitratireducens</name>
    <dbReference type="NCBI Taxonomy" id="650104"/>
    <lineage>
        <taxon>Bacteria</taxon>
        <taxon>Bacillati</taxon>
        <taxon>Actinomycetota</taxon>
        <taxon>Actinomycetes</taxon>
        <taxon>Micrococcales</taxon>
        <taxon>Intrasporangiaceae</taxon>
        <taxon>Aquipuribacter</taxon>
    </lineage>
</organism>
<dbReference type="InterPro" id="IPR051313">
    <property type="entry name" value="Bact_iron-sidero_bind"/>
</dbReference>
<evidence type="ECO:0000256" key="1">
    <source>
        <dbReference type="ARBA" id="ARBA00004196"/>
    </source>
</evidence>
<feature type="compositionally biased region" description="Low complexity" evidence="5">
    <location>
        <begin position="26"/>
        <end position="36"/>
    </location>
</feature>
<dbReference type="PANTHER" id="PTHR30532:SF25">
    <property type="entry name" value="IRON(III) DICITRATE-BINDING PERIPLASMIC PROTEIN"/>
    <property type="match status" value="1"/>
</dbReference>
<comment type="similarity">
    <text evidence="2">Belongs to the bacterial solute-binding protein 8 family.</text>
</comment>
<dbReference type="Pfam" id="PF01497">
    <property type="entry name" value="Peripla_BP_2"/>
    <property type="match status" value="1"/>
</dbReference>
<feature type="region of interest" description="Disordered" evidence="5">
    <location>
        <begin position="26"/>
        <end position="47"/>
    </location>
</feature>
<sequence length="329" mass="33712">MRPRTTLTLPAALGLALALAACGGTAAPEATPAPATVDPGPTVDAEATDAGSRAVEHAMGTTEVPADVERVVVLDTGELDAVVSLGVTPVGAVTTDVSESLVEYLEPALEDTEPVGTIGEPNLEAIAALQPDLVLSNTVRHEDLYDELSAIAPTVMAGDVGDSWKETLRLAAEALGETERAEQLLAAYESRAAEVGEDVSGGDPASVEVSVVRFLPGQVRLYTPTSFIGTVLADTGLARPAAQREGDTFVEAGQETIAAADGDVVFYAAYGDPADTDLAAVTGGPLWGGLDAVERGDVHEVPDDTWFLGIGVTAANLVLDDLEATLGAR</sequence>
<dbReference type="EMBL" id="JBHSLD010000009">
    <property type="protein sequence ID" value="MFC5381601.1"/>
    <property type="molecule type" value="Genomic_DNA"/>
</dbReference>
<evidence type="ECO:0000313" key="8">
    <source>
        <dbReference type="EMBL" id="MFC5381601.1"/>
    </source>
</evidence>
<evidence type="ECO:0000256" key="3">
    <source>
        <dbReference type="ARBA" id="ARBA00022448"/>
    </source>
</evidence>
<reference evidence="9" key="1">
    <citation type="journal article" date="2019" name="Int. J. Syst. Evol. Microbiol.">
        <title>The Global Catalogue of Microorganisms (GCM) 10K type strain sequencing project: providing services to taxonomists for standard genome sequencing and annotation.</title>
        <authorList>
            <consortium name="The Broad Institute Genomics Platform"/>
            <consortium name="The Broad Institute Genome Sequencing Center for Infectious Disease"/>
            <person name="Wu L."/>
            <person name="Ma J."/>
        </authorList>
    </citation>
    <scope>NUCLEOTIDE SEQUENCE [LARGE SCALE GENOMIC DNA]</scope>
    <source>
        <strain evidence="9">CCUG 43114</strain>
    </source>
</reference>
<evidence type="ECO:0000256" key="5">
    <source>
        <dbReference type="SAM" id="MobiDB-lite"/>
    </source>
</evidence>